<dbReference type="EMBL" id="KZ678407">
    <property type="protein sequence ID" value="PSR92313.1"/>
    <property type="molecule type" value="Genomic_DNA"/>
</dbReference>
<evidence type="ECO:0000313" key="1">
    <source>
        <dbReference type="EMBL" id="PSR92313.1"/>
    </source>
</evidence>
<dbReference type="Proteomes" id="UP000241462">
    <property type="component" value="Unassembled WGS sequence"/>
</dbReference>
<gene>
    <name evidence="1" type="ORF">BD289DRAFT_428902</name>
</gene>
<organism evidence="1 2">
    <name type="scientific">Coniella lustricola</name>
    <dbReference type="NCBI Taxonomy" id="2025994"/>
    <lineage>
        <taxon>Eukaryota</taxon>
        <taxon>Fungi</taxon>
        <taxon>Dikarya</taxon>
        <taxon>Ascomycota</taxon>
        <taxon>Pezizomycotina</taxon>
        <taxon>Sordariomycetes</taxon>
        <taxon>Sordariomycetidae</taxon>
        <taxon>Diaporthales</taxon>
        <taxon>Schizoparmaceae</taxon>
        <taxon>Coniella</taxon>
    </lineage>
</organism>
<proteinExistence type="predicted"/>
<protein>
    <submittedName>
        <fullName evidence="1">Uncharacterized protein</fullName>
    </submittedName>
</protein>
<reference evidence="1 2" key="1">
    <citation type="journal article" date="2018" name="Mycol. Prog.">
        <title>Coniella lustricola, a new species from submerged detritus.</title>
        <authorList>
            <person name="Raudabaugh D.B."/>
            <person name="Iturriaga T."/>
            <person name="Carver A."/>
            <person name="Mondo S."/>
            <person name="Pangilinan J."/>
            <person name="Lipzen A."/>
            <person name="He G."/>
            <person name="Amirebrahimi M."/>
            <person name="Grigoriev I.V."/>
            <person name="Miller A.N."/>
        </authorList>
    </citation>
    <scope>NUCLEOTIDE SEQUENCE [LARGE SCALE GENOMIC DNA]</scope>
    <source>
        <strain evidence="1 2">B22-T-1</strain>
    </source>
</reference>
<evidence type="ECO:0000313" key="2">
    <source>
        <dbReference type="Proteomes" id="UP000241462"/>
    </source>
</evidence>
<dbReference type="InParanoid" id="A0A2T3ADC0"/>
<dbReference type="AlphaFoldDB" id="A0A2T3ADC0"/>
<accession>A0A2T3ADC0</accession>
<name>A0A2T3ADC0_9PEZI</name>
<keyword evidence="2" id="KW-1185">Reference proteome</keyword>
<sequence length="149" mass="16809">MHGGTKNRFPVIIRLMQAQTMPPSPTPPRPPPLAQENPLSLVMPAIGPIMVSIPQTRSIQLVRDSPATTPGWLRLTLCLGQHHPTIFQIRYEHLAGMSLCRKKATISPNESSTCLTMSMHFLVYLRTTVLHARTRLWHTPRTWVMDIEG</sequence>